<dbReference type="InterPro" id="IPR020449">
    <property type="entry name" value="Tscrpt_reg_AraC-type_HTH"/>
</dbReference>
<dbReference type="InterPro" id="IPR003313">
    <property type="entry name" value="AraC-bd"/>
</dbReference>
<evidence type="ECO:0000256" key="3">
    <source>
        <dbReference type="ARBA" id="ARBA00023163"/>
    </source>
</evidence>
<keyword evidence="2" id="KW-0238">DNA-binding</keyword>
<dbReference type="GO" id="GO:0003700">
    <property type="term" value="F:DNA-binding transcription factor activity"/>
    <property type="evidence" value="ECO:0007669"/>
    <property type="project" value="InterPro"/>
</dbReference>
<dbReference type="InterPro" id="IPR018060">
    <property type="entry name" value="HTH_AraC"/>
</dbReference>
<dbReference type="SUPFAM" id="SSF46689">
    <property type="entry name" value="Homeodomain-like"/>
    <property type="match status" value="2"/>
</dbReference>
<evidence type="ECO:0000313" key="5">
    <source>
        <dbReference type="EMBL" id="VYS85234.1"/>
    </source>
</evidence>
<dbReference type="SMART" id="SM00342">
    <property type="entry name" value="HTH_ARAC"/>
    <property type="match status" value="1"/>
</dbReference>
<organism evidence="5">
    <name type="scientific">Blautia hansenii</name>
    <name type="common">Ruminococcus hansenii</name>
    <dbReference type="NCBI Taxonomy" id="1322"/>
    <lineage>
        <taxon>Bacteria</taxon>
        <taxon>Bacillati</taxon>
        <taxon>Bacillota</taxon>
        <taxon>Clostridia</taxon>
        <taxon>Lachnospirales</taxon>
        <taxon>Lachnospiraceae</taxon>
        <taxon>Blautia</taxon>
    </lineage>
</organism>
<dbReference type="Gene3D" id="1.10.10.60">
    <property type="entry name" value="Homeodomain-like"/>
    <property type="match status" value="2"/>
</dbReference>
<dbReference type="RefSeq" id="WP_004223994.1">
    <property type="nucleotide sequence ID" value="NZ_CACRSY010000007.1"/>
</dbReference>
<dbReference type="SUPFAM" id="SSF51215">
    <property type="entry name" value="Regulatory protein AraC"/>
    <property type="match status" value="1"/>
</dbReference>
<reference evidence="5" key="1">
    <citation type="submission" date="2019-11" db="EMBL/GenBank/DDBJ databases">
        <authorList>
            <person name="Feng L."/>
        </authorList>
    </citation>
    <scope>NUCLEOTIDE SEQUENCE</scope>
    <source>
        <strain evidence="5">BhanseniiLFYP23</strain>
    </source>
</reference>
<evidence type="ECO:0000256" key="1">
    <source>
        <dbReference type="ARBA" id="ARBA00023015"/>
    </source>
</evidence>
<protein>
    <submittedName>
        <fullName evidence="5">HTH-type transcriptional activator RhaS</fullName>
    </submittedName>
</protein>
<dbReference type="EMBL" id="CACRSY010000007">
    <property type="protein sequence ID" value="VYS85234.1"/>
    <property type="molecule type" value="Genomic_DNA"/>
</dbReference>
<dbReference type="PRINTS" id="PR00032">
    <property type="entry name" value="HTHARAC"/>
</dbReference>
<dbReference type="AlphaFoldDB" id="A0A6N2RX48"/>
<dbReference type="Pfam" id="PF02311">
    <property type="entry name" value="AraC_binding"/>
    <property type="match status" value="1"/>
</dbReference>
<dbReference type="PROSITE" id="PS01124">
    <property type="entry name" value="HTH_ARAC_FAMILY_2"/>
    <property type="match status" value="1"/>
</dbReference>
<keyword evidence="3" id="KW-0804">Transcription</keyword>
<dbReference type="PANTHER" id="PTHR43280:SF28">
    <property type="entry name" value="HTH-TYPE TRANSCRIPTIONAL ACTIVATOR RHAS"/>
    <property type="match status" value="1"/>
</dbReference>
<keyword evidence="1" id="KW-0805">Transcription regulation</keyword>
<dbReference type="InterPro" id="IPR037923">
    <property type="entry name" value="HTH-like"/>
</dbReference>
<evidence type="ECO:0000256" key="2">
    <source>
        <dbReference type="ARBA" id="ARBA00023125"/>
    </source>
</evidence>
<dbReference type="PANTHER" id="PTHR43280">
    <property type="entry name" value="ARAC-FAMILY TRANSCRIPTIONAL REGULATOR"/>
    <property type="match status" value="1"/>
</dbReference>
<evidence type="ECO:0000259" key="4">
    <source>
        <dbReference type="PROSITE" id="PS01124"/>
    </source>
</evidence>
<dbReference type="Gene3D" id="2.60.120.10">
    <property type="entry name" value="Jelly Rolls"/>
    <property type="match status" value="1"/>
</dbReference>
<dbReference type="InterPro" id="IPR014710">
    <property type="entry name" value="RmlC-like_jellyroll"/>
</dbReference>
<feature type="domain" description="HTH araC/xylS-type" evidence="4">
    <location>
        <begin position="185"/>
        <end position="284"/>
    </location>
</feature>
<accession>A0A6N2RX48</accession>
<proteinExistence type="predicted"/>
<sequence>MCKEMYDITEGDLNPEFLFTCVSTRTEEEQNYHAHDFIEFAVIMGGKGKFYIDGKDYEVEEGDFILLNPGTYHRSKAGYSKEGLKECYIAFSGVSFKGCKSGYFPSFKGNGKIIKMADRMKKNIFQICTVMNKEARECSAGRYFMLKAYLIQILCLVVREQKEEKQEGEGKGYIFQSTGKKYVVQQIMKYMEENYREKISLEQIAANMYLSSFYIAKIFKSETGDTPINYLIRLRMEKAKEILEISPEEPIKEVAAAVGYSDAYHFSKLFKKHYGISPLYYKKDSFS</sequence>
<dbReference type="InterPro" id="IPR009057">
    <property type="entry name" value="Homeodomain-like_sf"/>
</dbReference>
<dbReference type="InterPro" id="IPR018062">
    <property type="entry name" value="HTH_AraC-typ_CS"/>
</dbReference>
<gene>
    <name evidence="5" type="primary">rhaS</name>
    <name evidence="5" type="ORF">BHLFYP23_01814</name>
</gene>
<name>A0A6N2RX48_BLAHA</name>
<dbReference type="GO" id="GO:0043565">
    <property type="term" value="F:sequence-specific DNA binding"/>
    <property type="evidence" value="ECO:0007669"/>
    <property type="project" value="InterPro"/>
</dbReference>
<dbReference type="Pfam" id="PF12833">
    <property type="entry name" value="HTH_18"/>
    <property type="match status" value="1"/>
</dbReference>
<dbReference type="PROSITE" id="PS00041">
    <property type="entry name" value="HTH_ARAC_FAMILY_1"/>
    <property type="match status" value="1"/>
</dbReference>